<protein>
    <recommendedName>
        <fullName evidence="6">Ankyrin</fullName>
    </recommendedName>
</protein>
<organism evidence="4 5">
    <name type="scientific">Emydomyces testavorans</name>
    <dbReference type="NCBI Taxonomy" id="2070801"/>
    <lineage>
        <taxon>Eukaryota</taxon>
        <taxon>Fungi</taxon>
        <taxon>Dikarya</taxon>
        <taxon>Ascomycota</taxon>
        <taxon>Pezizomycotina</taxon>
        <taxon>Eurotiomycetes</taxon>
        <taxon>Eurotiomycetidae</taxon>
        <taxon>Onygenales</taxon>
        <taxon>Nannizziopsiaceae</taxon>
        <taxon>Emydomyces</taxon>
    </lineage>
</organism>
<dbReference type="PANTHER" id="PTHR24198:SF165">
    <property type="entry name" value="ANKYRIN REPEAT-CONTAINING PROTEIN-RELATED"/>
    <property type="match status" value="1"/>
</dbReference>
<dbReference type="InterPro" id="IPR036770">
    <property type="entry name" value="Ankyrin_rpt-contain_sf"/>
</dbReference>
<accession>A0AAF0IIW1</accession>
<evidence type="ECO:0000313" key="4">
    <source>
        <dbReference type="EMBL" id="WEW59275.1"/>
    </source>
</evidence>
<sequence>MTEDGAEFFDQEMTRAIVDRGVQYRSIHKSSDPGMFWVLKYLRKQVLTSRHRKIWFIATIQSSLEALISHQNSATHEDIWGHATNLSEAAIHYLQSNSVFEQFYPDYERPPYYPCPQSPACPEHLLSVAAYVGNTLLVKQLLQQDINCNTGSDVFGKPLQCAVFRGNNDVAALLLDAGADPNGNKAPGTRVDQLSQACPNHGEKKWHFSVVPDTPFQWACYAGNWDAMKSLLQSHFGIPTSGPDFANAVLSAIRGGHSDIFHFLLDLGDLDITPAELLQSFWESALIRACKNGTTGVVNTILDQGISPDGFHKSYYGAYLAFAAAYGYEDIVRILLKRGANPLRRGYFGHPTQRAAEAGFANIIQLYIDLGIHLFPNVVLPAVYAGQDHVIRLLVKNGITLSGEGIYKTAVHQGYESTASLILELGIDPETKGA</sequence>
<reference evidence="4" key="1">
    <citation type="submission" date="2023-03" db="EMBL/GenBank/DDBJ databases">
        <title>Emydomyces testavorans Genome Sequence.</title>
        <authorList>
            <person name="Hoyer L."/>
        </authorList>
    </citation>
    <scope>NUCLEOTIDE SEQUENCE</scope>
    <source>
        <strain evidence="4">16-2883</strain>
    </source>
</reference>
<feature type="repeat" description="ANK" evidence="3">
    <location>
        <begin position="158"/>
        <end position="186"/>
    </location>
</feature>
<dbReference type="Pfam" id="PF12796">
    <property type="entry name" value="Ank_2"/>
    <property type="match status" value="1"/>
</dbReference>
<dbReference type="AlphaFoldDB" id="A0AAF0IIW1"/>
<evidence type="ECO:0000256" key="3">
    <source>
        <dbReference type="PROSITE-ProRule" id="PRU00023"/>
    </source>
</evidence>
<dbReference type="EMBL" id="CP120629">
    <property type="protein sequence ID" value="WEW59275.1"/>
    <property type="molecule type" value="Genomic_DNA"/>
</dbReference>
<dbReference type="Pfam" id="PF00023">
    <property type="entry name" value="Ank"/>
    <property type="match status" value="1"/>
</dbReference>
<keyword evidence="5" id="KW-1185">Reference proteome</keyword>
<keyword evidence="1" id="KW-0677">Repeat</keyword>
<name>A0AAF0IIW1_9EURO</name>
<dbReference type="SUPFAM" id="SSF48403">
    <property type="entry name" value="Ankyrin repeat"/>
    <property type="match status" value="1"/>
</dbReference>
<gene>
    <name evidence="4" type="ORF">PRK78_004744</name>
</gene>
<dbReference type="InterPro" id="IPR002110">
    <property type="entry name" value="Ankyrin_rpt"/>
</dbReference>
<dbReference type="Gene3D" id="1.25.40.20">
    <property type="entry name" value="Ankyrin repeat-containing domain"/>
    <property type="match status" value="2"/>
</dbReference>
<dbReference type="Proteomes" id="UP001219355">
    <property type="component" value="Chromosome 3"/>
</dbReference>
<evidence type="ECO:0000256" key="1">
    <source>
        <dbReference type="ARBA" id="ARBA00022737"/>
    </source>
</evidence>
<dbReference type="PANTHER" id="PTHR24198">
    <property type="entry name" value="ANKYRIN REPEAT AND PROTEIN KINASE DOMAIN-CONTAINING PROTEIN"/>
    <property type="match status" value="1"/>
</dbReference>
<evidence type="ECO:0000256" key="2">
    <source>
        <dbReference type="ARBA" id="ARBA00023043"/>
    </source>
</evidence>
<proteinExistence type="predicted"/>
<keyword evidence="2 3" id="KW-0040">ANK repeat</keyword>
<evidence type="ECO:0008006" key="6">
    <source>
        <dbReference type="Google" id="ProtNLM"/>
    </source>
</evidence>
<evidence type="ECO:0000313" key="5">
    <source>
        <dbReference type="Proteomes" id="UP001219355"/>
    </source>
</evidence>
<dbReference type="PROSITE" id="PS50088">
    <property type="entry name" value="ANK_REPEAT"/>
    <property type="match status" value="1"/>
</dbReference>
<dbReference type="SMART" id="SM00248">
    <property type="entry name" value="ANK"/>
    <property type="match status" value="7"/>
</dbReference>